<feature type="region of interest" description="Disordered" evidence="6">
    <location>
        <begin position="307"/>
        <end position="380"/>
    </location>
</feature>
<dbReference type="EMBL" id="CAQQ02172934">
    <property type="status" value="NOT_ANNOTATED_CDS"/>
    <property type="molecule type" value="Genomic_DNA"/>
</dbReference>
<feature type="compositionally biased region" description="Basic and acidic residues" evidence="6">
    <location>
        <begin position="317"/>
        <end position="362"/>
    </location>
</feature>
<dbReference type="HOGENOM" id="CLU_021225_0_0_1"/>
<keyword evidence="5" id="KW-0175">Coiled coil</keyword>
<proteinExistence type="inferred from homology"/>
<comment type="similarity">
    <text evidence="2">Belongs to the RRP1 family.</text>
</comment>
<dbReference type="InterPro" id="IPR010301">
    <property type="entry name" value="RRP1"/>
</dbReference>
<feature type="compositionally biased region" description="Basic and acidic residues" evidence="6">
    <location>
        <begin position="369"/>
        <end position="380"/>
    </location>
</feature>
<dbReference type="GO" id="GO:0005634">
    <property type="term" value="C:nucleus"/>
    <property type="evidence" value="ECO:0007669"/>
    <property type="project" value="UniProtKB-SubCell"/>
</dbReference>
<evidence type="ECO:0000256" key="5">
    <source>
        <dbReference type="SAM" id="Coils"/>
    </source>
</evidence>
<evidence type="ECO:0000313" key="7">
    <source>
        <dbReference type="EnsemblMetazoa" id="MESCA008829-PA"/>
    </source>
</evidence>
<dbReference type="Pfam" id="PF05997">
    <property type="entry name" value="Nop52"/>
    <property type="match status" value="1"/>
</dbReference>
<feature type="compositionally biased region" description="Low complexity" evidence="6">
    <location>
        <begin position="438"/>
        <end position="447"/>
    </location>
</feature>
<protein>
    <submittedName>
        <fullName evidence="7">Uncharacterized protein</fullName>
    </submittedName>
</protein>
<dbReference type="GO" id="GO:0030688">
    <property type="term" value="C:preribosome, small subunit precursor"/>
    <property type="evidence" value="ECO:0007669"/>
    <property type="project" value="InterPro"/>
</dbReference>
<dbReference type="STRING" id="36166.T1GYA6"/>
<keyword evidence="3" id="KW-0698">rRNA processing</keyword>
<dbReference type="AlphaFoldDB" id="T1GYA6"/>
<feature type="coiled-coil region" evidence="5">
    <location>
        <begin position="246"/>
        <end position="273"/>
    </location>
</feature>
<evidence type="ECO:0000256" key="4">
    <source>
        <dbReference type="ARBA" id="ARBA00023242"/>
    </source>
</evidence>
<dbReference type="EMBL" id="CAQQ02172935">
    <property type="status" value="NOT_ANNOTATED_CDS"/>
    <property type="molecule type" value="Genomic_DNA"/>
</dbReference>
<reference evidence="8" key="1">
    <citation type="submission" date="2013-02" db="EMBL/GenBank/DDBJ databases">
        <authorList>
            <person name="Hughes D."/>
        </authorList>
    </citation>
    <scope>NUCLEOTIDE SEQUENCE</scope>
    <source>
        <strain>Durham</strain>
        <strain evidence="8">NC isolate 2 -- Noor lab</strain>
    </source>
</reference>
<feature type="region of interest" description="Disordered" evidence="6">
    <location>
        <begin position="404"/>
        <end position="451"/>
    </location>
</feature>
<dbReference type="EMBL" id="CAQQ02172936">
    <property type="status" value="NOT_ANNOTATED_CDS"/>
    <property type="molecule type" value="Genomic_DNA"/>
</dbReference>
<accession>T1GYA6</accession>
<organism evidence="7 8">
    <name type="scientific">Megaselia scalaris</name>
    <name type="common">Humpbacked fly</name>
    <name type="synonym">Phora scalaris</name>
    <dbReference type="NCBI Taxonomy" id="36166"/>
    <lineage>
        <taxon>Eukaryota</taxon>
        <taxon>Metazoa</taxon>
        <taxon>Ecdysozoa</taxon>
        <taxon>Arthropoda</taxon>
        <taxon>Hexapoda</taxon>
        <taxon>Insecta</taxon>
        <taxon>Pterygota</taxon>
        <taxon>Neoptera</taxon>
        <taxon>Endopterygota</taxon>
        <taxon>Diptera</taxon>
        <taxon>Brachycera</taxon>
        <taxon>Muscomorpha</taxon>
        <taxon>Platypezoidea</taxon>
        <taxon>Phoridae</taxon>
        <taxon>Megaseliini</taxon>
        <taxon>Megaselia</taxon>
    </lineage>
</organism>
<evidence type="ECO:0000256" key="6">
    <source>
        <dbReference type="SAM" id="MobiDB-lite"/>
    </source>
</evidence>
<dbReference type="GO" id="GO:0006364">
    <property type="term" value="P:rRNA processing"/>
    <property type="evidence" value="ECO:0007669"/>
    <property type="project" value="UniProtKB-KW"/>
</dbReference>
<evidence type="ECO:0000313" key="8">
    <source>
        <dbReference type="Proteomes" id="UP000015102"/>
    </source>
</evidence>
<dbReference type="EMBL" id="CAQQ02172933">
    <property type="status" value="NOT_ANNOTATED_CDS"/>
    <property type="molecule type" value="Genomic_DNA"/>
</dbReference>
<keyword evidence="8" id="KW-1185">Reference proteome</keyword>
<dbReference type="EnsemblMetazoa" id="MESCA008829-RA">
    <property type="protein sequence ID" value="MESCA008829-PA"/>
    <property type="gene ID" value="MESCA008829"/>
</dbReference>
<feature type="region of interest" description="Disordered" evidence="6">
    <location>
        <begin position="465"/>
        <end position="503"/>
    </location>
</feature>
<dbReference type="Proteomes" id="UP000015102">
    <property type="component" value="Unassembled WGS sequence"/>
</dbReference>
<name>T1GYA6_MEGSC</name>
<dbReference type="PANTHER" id="PTHR13026:SF0">
    <property type="entry name" value="RIBOSOMAL RNA PROCESSING 1B"/>
    <property type="match status" value="1"/>
</dbReference>
<reference evidence="7" key="2">
    <citation type="submission" date="2015-06" db="UniProtKB">
        <authorList>
            <consortium name="EnsemblMetazoa"/>
        </authorList>
    </citation>
    <scope>IDENTIFICATION</scope>
</reference>
<dbReference type="PANTHER" id="PTHR13026">
    <property type="entry name" value="NNP-1 PROTEIN NOVEL NUCLEAR PROTEIN 1 NOP52"/>
    <property type="match status" value="1"/>
</dbReference>
<sequence length="515" mass="59491">MISKVESEENVKFQEDDFARIWKGLYFCMWMSDKPLVQEELAEDLGKLVECFSTKVGIDFFGSFLDIMQQEWFGIDQWRMDKFLMLVRRMLRYTLKAIKKEKWQSDFIEKLNSVVYKCLESPCLGLSMHVLDIFFEELAKMGFPTKSIDDIELVKPGVVDDSGKNKNQHLDPRAGNVDVFMPILPLDADGIIQEIERVMYKSFTNSKSRKHLKIILENFKTYKSGVFPLGVKTMPILEKGIMKPIVEEELRKIEELDKEMHNSRRSLKSLSKKQRKRFLASLDLSEANENNIDEIIEKQLNKSPYAKKKKFQQKLNSLDKEVPAKKQKLEQKVSTESSEKNKEETPSKKPILKQEENSETIKKNKLKNKKEPFKADSEWDVPMKEGETEYFVPSKKIQIKKANEALKNDDLVPNPFAKLKDSVDSPKTPKQKLKGKSLKLSTPLSTPGKKKVRIVLKQNASQSVAEHIKQVRSSPLNPYDATKLPTKGLLKPNSMPGPINPYYKKKLKLSFNDTF</sequence>
<evidence type="ECO:0000256" key="2">
    <source>
        <dbReference type="ARBA" id="ARBA00006374"/>
    </source>
</evidence>
<evidence type="ECO:0000256" key="3">
    <source>
        <dbReference type="ARBA" id="ARBA00022552"/>
    </source>
</evidence>
<evidence type="ECO:0000256" key="1">
    <source>
        <dbReference type="ARBA" id="ARBA00004123"/>
    </source>
</evidence>
<dbReference type="OMA" id="PKSDYYR"/>
<comment type="subcellular location">
    <subcellularLocation>
        <location evidence="1">Nucleus</location>
    </subcellularLocation>
</comment>
<keyword evidence="4" id="KW-0539">Nucleus</keyword>